<protein>
    <submittedName>
        <fullName evidence="9">Major Facilitator Superfamily protein</fullName>
    </submittedName>
</protein>
<dbReference type="RefSeq" id="WP_057907148.1">
    <property type="nucleotide sequence ID" value="NZ_AYYZ01000030.1"/>
</dbReference>
<comment type="caution">
    <text evidence="9">The sequence shown here is derived from an EMBL/GenBank/DDBJ whole genome shotgun (WGS) entry which is preliminary data.</text>
</comment>
<sequence length="403" mass="43898">MKAKIPEWKQNLQVLWFGNFIVGMGFQLIMPFMSLYIKTLGHFNRMQLNLWSGIVFSATFLVSSWMAPIWGKFADRYGRKKVMLISAAGMEIMMASMGLVAHVWQLALLRLLQGFFAGYVANTSALIASQVPSKHSGKALSTLSTGTTAGMLLGPLFGGAIAGTFGYRITFFLTGLAYATVFTLTLFLVHERNFVPVSKEKALPARKLFKSLEYPQVIIGMFITTLIIQAGNNSISPVISLYVQQLLHGGHSVDMVSGIIAALPGIATLFAAPLFGTWGDKIGTQKILRGGLVFAMLVYIPQAFVTNVWQLGILRFLVGISDAALLPQVQTLLAKYSPNEYSGRVFSYNQSAQFMGNIFGPLIGSTVSGAFGYGGVFLSTALLVLINIGWVHHSTKEIDAKKV</sequence>
<dbReference type="Pfam" id="PF00083">
    <property type="entry name" value="Sugar_tr"/>
    <property type="match status" value="1"/>
</dbReference>
<gene>
    <name evidence="9" type="ORF">FC64_GL001318</name>
</gene>
<dbReference type="Proteomes" id="UP000051291">
    <property type="component" value="Unassembled WGS sequence"/>
</dbReference>
<feature type="transmembrane region" description="Helical" evidence="7">
    <location>
        <begin position="169"/>
        <end position="189"/>
    </location>
</feature>
<dbReference type="PROSITE" id="PS50850">
    <property type="entry name" value="MFS"/>
    <property type="match status" value="1"/>
</dbReference>
<feature type="transmembrane region" description="Helical" evidence="7">
    <location>
        <begin position="140"/>
        <end position="163"/>
    </location>
</feature>
<dbReference type="Gene3D" id="1.20.1250.20">
    <property type="entry name" value="MFS general substrate transporter like domains"/>
    <property type="match status" value="2"/>
</dbReference>
<evidence type="ECO:0000256" key="4">
    <source>
        <dbReference type="ARBA" id="ARBA00022692"/>
    </source>
</evidence>
<feature type="transmembrane region" description="Helical" evidence="7">
    <location>
        <begin position="370"/>
        <end position="391"/>
    </location>
</feature>
<keyword evidence="3" id="KW-1003">Cell membrane</keyword>
<dbReference type="InterPro" id="IPR001958">
    <property type="entry name" value="Tet-R_TetA/multi-R_MdtG-like"/>
</dbReference>
<keyword evidence="10" id="KW-1185">Reference proteome</keyword>
<keyword evidence="4 7" id="KW-0812">Transmembrane</keyword>
<dbReference type="STRING" id="1423820.FC64_GL001318"/>
<dbReference type="InterPro" id="IPR020846">
    <property type="entry name" value="MFS_dom"/>
</dbReference>
<dbReference type="Pfam" id="PF07690">
    <property type="entry name" value="MFS_1"/>
    <property type="match status" value="1"/>
</dbReference>
<evidence type="ECO:0000313" key="10">
    <source>
        <dbReference type="Proteomes" id="UP000051291"/>
    </source>
</evidence>
<dbReference type="InterPro" id="IPR036259">
    <property type="entry name" value="MFS_trans_sf"/>
</dbReference>
<evidence type="ECO:0000313" key="9">
    <source>
        <dbReference type="EMBL" id="KRM51508.1"/>
    </source>
</evidence>
<dbReference type="PATRIC" id="fig|1423820.4.peg.1344"/>
<evidence type="ECO:0000256" key="3">
    <source>
        <dbReference type="ARBA" id="ARBA00022475"/>
    </source>
</evidence>
<dbReference type="InterPro" id="IPR011701">
    <property type="entry name" value="MFS"/>
</dbReference>
<feature type="transmembrane region" description="Helical" evidence="7">
    <location>
        <begin position="287"/>
        <end position="305"/>
    </location>
</feature>
<feature type="transmembrane region" description="Helical" evidence="7">
    <location>
        <begin position="50"/>
        <end position="70"/>
    </location>
</feature>
<evidence type="ECO:0000256" key="6">
    <source>
        <dbReference type="ARBA" id="ARBA00023136"/>
    </source>
</evidence>
<evidence type="ECO:0000256" key="5">
    <source>
        <dbReference type="ARBA" id="ARBA00022989"/>
    </source>
</evidence>
<proteinExistence type="predicted"/>
<dbReference type="SUPFAM" id="SSF103473">
    <property type="entry name" value="MFS general substrate transporter"/>
    <property type="match status" value="1"/>
</dbReference>
<dbReference type="EMBL" id="AYYZ01000030">
    <property type="protein sequence ID" value="KRM51508.1"/>
    <property type="molecule type" value="Genomic_DNA"/>
</dbReference>
<dbReference type="PANTHER" id="PTHR43414">
    <property type="entry name" value="MULTIDRUG RESISTANCE PROTEIN MDTG"/>
    <property type="match status" value="1"/>
</dbReference>
<comment type="subcellular location">
    <subcellularLocation>
        <location evidence="1">Cell membrane</location>
        <topology evidence="1">Multi-pass membrane protein</topology>
    </subcellularLocation>
</comment>
<dbReference type="AlphaFoldDB" id="A0A0R1ZEA8"/>
<feature type="transmembrane region" description="Helical" evidence="7">
    <location>
        <begin position="82"/>
        <end position="101"/>
    </location>
</feature>
<feature type="domain" description="Major facilitator superfamily (MFS) profile" evidence="8">
    <location>
        <begin position="11"/>
        <end position="399"/>
    </location>
</feature>
<keyword evidence="5 7" id="KW-1133">Transmembrane helix</keyword>
<evidence type="ECO:0000256" key="2">
    <source>
        <dbReference type="ARBA" id="ARBA00022448"/>
    </source>
</evidence>
<evidence type="ECO:0000259" key="8">
    <source>
        <dbReference type="PROSITE" id="PS50850"/>
    </source>
</evidence>
<dbReference type="InterPro" id="IPR005828">
    <property type="entry name" value="MFS_sugar_transport-like"/>
</dbReference>
<evidence type="ECO:0000256" key="1">
    <source>
        <dbReference type="ARBA" id="ARBA00004651"/>
    </source>
</evidence>
<dbReference type="GO" id="GO:0005886">
    <property type="term" value="C:plasma membrane"/>
    <property type="evidence" value="ECO:0007669"/>
    <property type="project" value="UniProtKB-SubCell"/>
</dbReference>
<keyword evidence="6 7" id="KW-0472">Membrane</keyword>
<dbReference type="PANTHER" id="PTHR43414:SF6">
    <property type="entry name" value="MULTIDRUG RESISTANCE PROTEIN MDTG"/>
    <property type="match status" value="1"/>
</dbReference>
<organism evidence="9 10">
    <name type="scientific">Ligilactobacillus araffinosus DSM 20653</name>
    <dbReference type="NCBI Taxonomy" id="1423820"/>
    <lineage>
        <taxon>Bacteria</taxon>
        <taxon>Bacillati</taxon>
        <taxon>Bacillota</taxon>
        <taxon>Bacilli</taxon>
        <taxon>Lactobacillales</taxon>
        <taxon>Lactobacillaceae</taxon>
        <taxon>Ligilactobacillus</taxon>
    </lineage>
</organism>
<dbReference type="PRINTS" id="PR01035">
    <property type="entry name" value="TCRTETA"/>
</dbReference>
<reference evidence="9 10" key="1">
    <citation type="journal article" date="2015" name="Genome Announc.">
        <title>Expanding the biotechnology potential of lactobacilli through comparative genomics of 213 strains and associated genera.</title>
        <authorList>
            <person name="Sun Z."/>
            <person name="Harris H.M."/>
            <person name="McCann A."/>
            <person name="Guo C."/>
            <person name="Argimon S."/>
            <person name="Zhang W."/>
            <person name="Yang X."/>
            <person name="Jeffery I.B."/>
            <person name="Cooney J.C."/>
            <person name="Kagawa T.F."/>
            <person name="Liu W."/>
            <person name="Song Y."/>
            <person name="Salvetti E."/>
            <person name="Wrobel A."/>
            <person name="Rasinkangas P."/>
            <person name="Parkhill J."/>
            <person name="Rea M.C."/>
            <person name="O'Sullivan O."/>
            <person name="Ritari J."/>
            <person name="Douillard F.P."/>
            <person name="Paul Ross R."/>
            <person name="Yang R."/>
            <person name="Briner A.E."/>
            <person name="Felis G.E."/>
            <person name="de Vos W.M."/>
            <person name="Barrangou R."/>
            <person name="Klaenhammer T.R."/>
            <person name="Caufield P.W."/>
            <person name="Cui Y."/>
            <person name="Zhang H."/>
            <person name="O'Toole P.W."/>
        </authorList>
    </citation>
    <scope>NUCLEOTIDE SEQUENCE [LARGE SCALE GENOMIC DNA]</scope>
    <source>
        <strain evidence="9 10">DSM 20653</strain>
    </source>
</reference>
<feature type="transmembrane region" description="Helical" evidence="7">
    <location>
        <begin position="217"/>
        <end position="243"/>
    </location>
</feature>
<keyword evidence="2" id="KW-0813">Transport</keyword>
<feature type="transmembrane region" description="Helical" evidence="7">
    <location>
        <begin position="107"/>
        <end position="128"/>
    </location>
</feature>
<feature type="transmembrane region" description="Helical" evidence="7">
    <location>
        <begin position="12"/>
        <end position="30"/>
    </location>
</feature>
<dbReference type="GO" id="GO:0022857">
    <property type="term" value="F:transmembrane transporter activity"/>
    <property type="evidence" value="ECO:0007669"/>
    <property type="project" value="InterPro"/>
</dbReference>
<name>A0A0R1ZEA8_9LACO</name>
<accession>A0A0R1ZEA8</accession>
<evidence type="ECO:0000256" key="7">
    <source>
        <dbReference type="SAM" id="Phobius"/>
    </source>
</evidence>
<dbReference type="CDD" id="cd17391">
    <property type="entry name" value="MFS_MdtG_MDR_like"/>
    <property type="match status" value="1"/>
</dbReference>
<feature type="transmembrane region" description="Helical" evidence="7">
    <location>
        <begin position="255"/>
        <end position="275"/>
    </location>
</feature>